<name>A0ABN6PCF4_9PROT</name>
<dbReference type="EMBL" id="AP025637">
    <property type="protein sequence ID" value="BDG75304.1"/>
    <property type="molecule type" value="Genomic_DNA"/>
</dbReference>
<sequence length="81" mass="9025">MEAAVLRHDQGGLDGIQYQGQGLAARHAGRLQADRQDRTAFNHNDPDFAPRALDMLKDAPVLAVLRNQERFVLYGFEGNYG</sequence>
<gene>
    <name evidence="1" type="ORF">Rmf_52330</name>
</gene>
<organism evidence="1 2">
    <name type="scientific">Roseomonas fluvialis</name>
    <dbReference type="NCBI Taxonomy" id="1750527"/>
    <lineage>
        <taxon>Bacteria</taxon>
        <taxon>Pseudomonadati</taxon>
        <taxon>Pseudomonadota</taxon>
        <taxon>Alphaproteobacteria</taxon>
        <taxon>Acetobacterales</taxon>
        <taxon>Roseomonadaceae</taxon>
        <taxon>Roseomonas</taxon>
    </lineage>
</organism>
<reference evidence="1 2" key="1">
    <citation type="journal article" date="2016" name="Microbes Environ.">
        <title>Phylogenetically diverse aerobic anoxygenic phototrophic bacteria isolated from epilithic biofilms in Tama river, Japan.</title>
        <authorList>
            <person name="Hirose S."/>
            <person name="Matsuura K."/>
            <person name="Haruta S."/>
        </authorList>
    </citation>
    <scope>NUCLEOTIDE SEQUENCE [LARGE SCALE GENOMIC DNA]</scope>
    <source>
        <strain evidence="1 2">S08</strain>
    </source>
</reference>
<protein>
    <submittedName>
        <fullName evidence="1">Uncharacterized protein</fullName>
    </submittedName>
</protein>
<dbReference type="Proteomes" id="UP000831327">
    <property type="component" value="Chromosome"/>
</dbReference>
<proteinExistence type="predicted"/>
<keyword evidence="2" id="KW-1185">Reference proteome</keyword>
<accession>A0ABN6PCF4</accession>
<evidence type="ECO:0000313" key="2">
    <source>
        <dbReference type="Proteomes" id="UP000831327"/>
    </source>
</evidence>
<evidence type="ECO:0000313" key="1">
    <source>
        <dbReference type="EMBL" id="BDG75304.1"/>
    </source>
</evidence>